<keyword evidence="2 11" id="KW-0004">4Fe-4S</keyword>
<feature type="binding site" evidence="11">
    <location>
        <position position="48"/>
    </location>
    <ligand>
        <name>[4Fe-4S] cluster</name>
        <dbReference type="ChEBI" id="CHEBI:49883"/>
        <label>1</label>
    </ligand>
</feature>
<evidence type="ECO:0000256" key="6">
    <source>
        <dbReference type="ARBA" id="ARBA00022694"/>
    </source>
</evidence>
<dbReference type="NCBIfam" id="TIGR01574">
    <property type="entry name" value="miaB-methiolase"/>
    <property type="match status" value="1"/>
</dbReference>
<keyword evidence="8 11" id="KW-0408">Iron</keyword>
<evidence type="ECO:0000256" key="7">
    <source>
        <dbReference type="ARBA" id="ARBA00022723"/>
    </source>
</evidence>
<comment type="catalytic activity">
    <reaction evidence="11">
        <text>N(6)-dimethylallyladenosine(37) in tRNA + (sulfur carrier)-SH + AH2 + 2 S-adenosyl-L-methionine = 2-methylsulfanyl-N(6)-dimethylallyladenosine(37) in tRNA + (sulfur carrier)-H + 5'-deoxyadenosine + L-methionine + A + S-adenosyl-L-homocysteine + 2 H(+)</text>
        <dbReference type="Rhea" id="RHEA:37067"/>
        <dbReference type="Rhea" id="RHEA-COMP:10375"/>
        <dbReference type="Rhea" id="RHEA-COMP:10376"/>
        <dbReference type="Rhea" id="RHEA-COMP:14737"/>
        <dbReference type="Rhea" id="RHEA-COMP:14739"/>
        <dbReference type="ChEBI" id="CHEBI:13193"/>
        <dbReference type="ChEBI" id="CHEBI:15378"/>
        <dbReference type="ChEBI" id="CHEBI:17319"/>
        <dbReference type="ChEBI" id="CHEBI:17499"/>
        <dbReference type="ChEBI" id="CHEBI:29917"/>
        <dbReference type="ChEBI" id="CHEBI:57844"/>
        <dbReference type="ChEBI" id="CHEBI:57856"/>
        <dbReference type="ChEBI" id="CHEBI:59789"/>
        <dbReference type="ChEBI" id="CHEBI:64428"/>
        <dbReference type="ChEBI" id="CHEBI:74415"/>
        <dbReference type="ChEBI" id="CHEBI:74417"/>
        <dbReference type="EC" id="2.8.4.3"/>
    </reaction>
</comment>
<dbReference type="PROSITE" id="PS51449">
    <property type="entry name" value="MTTASE_N"/>
    <property type="match status" value="1"/>
</dbReference>
<dbReference type="Gene3D" id="3.80.30.20">
    <property type="entry name" value="tm_1862 like domain"/>
    <property type="match status" value="1"/>
</dbReference>
<dbReference type="PANTHER" id="PTHR43020:SF2">
    <property type="entry name" value="MITOCHONDRIAL TRNA METHYLTHIOTRANSFERASE CDK5RAP1"/>
    <property type="match status" value="1"/>
</dbReference>
<keyword evidence="3 11" id="KW-0963">Cytoplasm</keyword>
<dbReference type="InterPro" id="IPR002792">
    <property type="entry name" value="TRAM_dom"/>
</dbReference>
<reference evidence="15" key="1">
    <citation type="submission" date="2020-10" db="EMBL/GenBank/DDBJ databases">
        <authorList>
            <person name="Gilroy R."/>
        </authorList>
    </citation>
    <scope>NUCLEOTIDE SEQUENCE</scope>
    <source>
        <strain evidence="15">ChiW25-3613</strain>
    </source>
</reference>
<dbReference type="CDD" id="cd01335">
    <property type="entry name" value="Radical_SAM"/>
    <property type="match status" value="1"/>
</dbReference>
<dbReference type="InterPro" id="IPR005839">
    <property type="entry name" value="Methylthiotransferase"/>
</dbReference>
<organism evidence="15 16">
    <name type="scientific">Candidatus Coproplasma stercoripullorum</name>
    <dbReference type="NCBI Taxonomy" id="2840751"/>
    <lineage>
        <taxon>Bacteria</taxon>
        <taxon>Bacillati</taxon>
        <taxon>Bacillota</taxon>
        <taxon>Clostridia</taxon>
        <taxon>Eubacteriales</taxon>
        <taxon>Candidatus Coproplasma</taxon>
    </lineage>
</organism>
<dbReference type="SFLD" id="SFLDF00273">
    <property type="entry name" value="(dimethylallyl)adenosine_tRNA"/>
    <property type="match status" value="1"/>
</dbReference>
<feature type="binding site" evidence="11">
    <location>
        <position position="158"/>
    </location>
    <ligand>
        <name>[4Fe-4S] cluster</name>
        <dbReference type="ChEBI" id="CHEBI:49883"/>
        <label>2</label>
        <note>4Fe-4S-S-AdoMet</note>
    </ligand>
</feature>
<dbReference type="EC" id="2.8.4.3" evidence="10 11"/>
<evidence type="ECO:0000256" key="11">
    <source>
        <dbReference type="HAMAP-Rule" id="MF_01864"/>
    </source>
</evidence>
<proteinExistence type="inferred from homology"/>
<evidence type="ECO:0000256" key="2">
    <source>
        <dbReference type="ARBA" id="ARBA00022485"/>
    </source>
</evidence>
<comment type="subunit">
    <text evidence="11">Monomer.</text>
</comment>
<dbReference type="Proteomes" id="UP000824179">
    <property type="component" value="Unassembled WGS sequence"/>
</dbReference>
<dbReference type="PANTHER" id="PTHR43020">
    <property type="entry name" value="CDK5 REGULATORY SUBUNIT-ASSOCIATED PROTEIN 1"/>
    <property type="match status" value="1"/>
</dbReference>
<dbReference type="GO" id="GO:0035597">
    <property type="term" value="F:tRNA-2-methylthio-N(6)-dimethylallyladenosine(37) synthase activity"/>
    <property type="evidence" value="ECO:0007669"/>
    <property type="project" value="UniProtKB-EC"/>
</dbReference>
<dbReference type="PROSITE" id="PS01278">
    <property type="entry name" value="MTTASE_RADICAL"/>
    <property type="match status" value="1"/>
</dbReference>
<feature type="binding site" evidence="11">
    <location>
        <position position="82"/>
    </location>
    <ligand>
        <name>[4Fe-4S] cluster</name>
        <dbReference type="ChEBI" id="CHEBI:49883"/>
        <label>1</label>
    </ligand>
</feature>
<dbReference type="InterPro" id="IPR006463">
    <property type="entry name" value="MiaB_methiolase"/>
</dbReference>
<dbReference type="InterPro" id="IPR007197">
    <property type="entry name" value="rSAM"/>
</dbReference>
<reference evidence="15" key="2">
    <citation type="journal article" date="2021" name="PeerJ">
        <title>Extensive microbial diversity within the chicken gut microbiome revealed by metagenomics and culture.</title>
        <authorList>
            <person name="Gilroy R."/>
            <person name="Ravi A."/>
            <person name="Getino M."/>
            <person name="Pursley I."/>
            <person name="Horton D.L."/>
            <person name="Alikhan N.F."/>
            <person name="Baker D."/>
            <person name="Gharbi K."/>
            <person name="Hall N."/>
            <person name="Watson M."/>
            <person name="Adriaenssens E.M."/>
            <person name="Foster-Nyarko E."/>
            <person name="Jarju S."/>
            <person name="Secka A."/>
            <person name="Antonio M."/>
            <person name="Oren A."/>
            <person name="Chaudhuri R.R."/>
            <person name="La Ragione R."/>
            <person name="Hildebrand F."/>
            <person name="Pallen M.J."/>
        </authorList>
    </citation>
    <scope>NUCLEOTIDE SEQUENCE</scope>
    <source>
        <strain evidence="15">ChiW25-3613</strain>
    </source>
</reference>
<dbReference type="Gene3D" id="3.40.50.12160">
    <property type="entry name" value="Methylthiotransferase, N-terminal domain"/>
    <property type="match status" value="1"/>
</dbReference>
<evidence type="ECO:0000256" key="1">
    <source>
        <dbReference type="ARBA" id="ARBA00003234"/>
    </source>
</evidence>
<keyword evidence="7 11" id="KW-0479">Metal-binding</keyword>
<dbReference type="SUPFAM" id="SSF102114">
    <property type="entry name" value="Radical SAM enzymes"/>
    <property type="match status" value="1"/>
</dbReference>
<evidence type="ECO:0000313" key="15">
    <source>
        <dbReference type="EMBL" id="HIR40077.1"/>
    </source>
</evidence>
<evidence type="ECO:0000259" key="14">
    <source>
        <dbReference type="PROSITE" id="PS51918"/>
    </source>
</evidence>
<dbReference type="SFLD" id="SFLDS00029">
    <property type="entry name" value="Radical_SAM"/>
    <property type="match status" value="1"/>
</dbReference>
<feature type="binding site" evidence="11">
    <location>
        <position position="165"/>
    </location>
    <ligand>
        <name>[4Fe-4S] cluster</name>
        <dbReference type="ChEBI" id="CHEBI:49883"/>
        <label>2</label>
        <note>4Fe-4S-S-AdoMet</note>
    </ligand>
</feature>
<evidence type="ECO:0000256" key="3">
    <source>
        <dbReference type="ARBA" id="ARBA00022490"/>
    </source>
</evidence>
<dbReference type="Pfam" id="PF04055">
    <property type="entry name" value="Radical_SAM"/>
    <property type="match status" value="1"/>
</dbReference>
<keyword evidence="9 11" id="KW-0411">Iron-sulfur</keyword>
<feature type="binding site" evidence="11">
    <location>
        <position position="12"/>
    </location>
    <ligand>
        <name>[4Fe-4S] cluster</name>
        <dbReference type="ChEBI" id="CHEBI:49883"/>
        <label>1</label>
    </ligand>
</feature>
<dbReference type="InterPro" id="IPR020612">
    <property type="entry name" value="Methylthiotransferase_CS"/>
</dbReference>
<evidence type="ECO:0000256" key="9">
    <source>
        <dbReference type="ARBA" id="ARBA00023014"/>
    </source>
</evidence>
<accession>A0A9D1AH31</accession>
<comment type="similarity">
    <text evidence="11">Belongs to the methylthiotransferase family. MiaB subfamily.</text>
</comment>
<feature type="domain" description="MTTase N-terminal" evidence="13">
    <location>
        <begin position="3"/>
        <end position="121"/>
    </location>
</feature>
<evidence type="ECO:0000259" key="13">
    <source>
        <dbReference type="PROSITE" id="PS51449"/>
    </source>
</evidence>
<dbReference type="InterPro" id="IPR023404">
    <property type="entry name" value="rSAM_horseshoe"/>
</dbReference>
<dbReference type="InterPro" id="IPR006638">
    <property type="entry name" value="Elp3/MiaA/NifB-like_rSAM"/>
</dbReference>
<comment type="subcellular location">
    <subcellularLocation>
        <location evidence="11">Cytoplasm</location>
    </subcellularLocation>
</comment>
<dbReference type="AlphaFoldDB" id="A0A9D1AH31"/>
<evidence type="ECO:0000256" key="5">
    <source>
        <dbReference type="ARBA" id="ARBA00022691"/>
    </source>
</evidence>
<dbReference type="GO" id="GO:0051539">
    <property type="term" value="F:4 iron, 4 sulfur cluster binding"/>
    <property type="evidence" value="ECO:0007669"/>
    <property type="project" value="UniProtKB-UniRule"/>
</dbReference>
<evidence type="ECO:0000259" key="12">
    <source>
        <dbReference type="PROSITE" id="PS50926"/>
    </source>
</evidence>
<comment type="cofactor">
    <cofactor evidence="11">
        <name>[4Fe-4S] cluster</name>
        <dbReference type="ChEBI" id="CHEBI:49883"/>
    </cofactor>
    <text evidence="11">Binds 2 [4Fe-4S] clusters. One cluster is coordinated with 3 cysteines and an exchangeable S-adenosyl-L-methionine.</text>
</comment>
<dbReference type="InterPro" id="IPR058240">
    <property type="entry name" value="rSAM_sf"/>
</dbReference>
<dbReference type="PROSITE" id="PS50926">
    <property type="entry name" value="TRAM"/>
    <property type="match status" value="1"/>
</dbReference>
<dbReference type="InterPro" id="IPR013848">
    <property type="entry name" value="Methylthiotransferase_N"/>
</dbReference>
<comment type="caution">
    <text evidence="15">The sequence shown here is derived from an EMBL/GenBank/DDBJ whole genome shotgun (WGS) entry which is preliminary data.</text>
</comment>
<dbReference type="GO" id="GO:0046872">
    <property type="term" value="F:metal ion binding"/>
    <property type="evidence" value="ECO:0007669"/>
    <property type="project" value="UniProtKB-KW"/>
</dbReference>
<evidence type="ECO:0000256" key="10">
    <source>
        <dbReference type="ARBA" id="ARBA00033765"/>
    </source>
</evidence>
<dbReference type="Pfam" id="PF01938">
    <property type="entry name" value="TRAM"/>
    <property type="match status" value="1"/>
</dbReference>
<name>A0A9D1AH31_9FIRM</name>
<dbReference type="SMART" id="SM00729">
    <property type="entry name" value="Elp3"/>
    <property type="match status" value="1"/>
</dbReference>
<sequence>MDKRYHIVTYGCQMNVHDSEKIAGMLTELGYSPCDSMDEADIVVFNTCCIRENAENHAYGNIGMLKKLKAKKRDMIIAVGGCMPQQIGKADILHKKFPYVDIIFGTHNLNRLKAYVEEKLGGKKSVIEIYGSEGEVVEGEKPLRTSYPNAWINIMYGCNNFCSYCIVPYVRGRERSRRSENVIAEARSLIADGYKELTLLGQNVNSYANGTDDIRFPTLLERIAEIDGKFRLRFMTSHPKDFSEELARAMASDKKICRSLHLPVQSGSDRILSAMNRKYTAADYLRKIDILKKYIPDCAVTTDLIVGFPGETDEDFRATLNLVREVGFSSAFTFVYSRREGTVAAKMPGQIPEEVSKERIMELVALVNSLTREQSAKYVGRTCEILCEGYDEKRGLFLGRDEYGRMGYFACDKNVIGEFVTLAVKEANGVSLMGELV</sequence>
<comment type="function">
    <text evidence="1 11">Catalyzes the methylthiolation of N6-(dimethylallyl)adenosine (i(6)A), leading to the formation of 2-methylthio-N6-(dimethylallyl)adenosine (ms(2)i(6)A) at position 37 in tRNAs that read codons beginning with uridine.</text>
</comment>
<keyword evidence="6 11" id="KW-0819">tRNA processing</keyword>
<dbReference type="SFLD" id="SFLDG01061">
    <property type="entry name" value="methylthiotransferase"/>
    <property type="match status" value="1"/>
</dbReference>
<dbReference type="InterPro" id="IPR038135">
    <property type="entry name" value="Methylthiotransferase_N_sf"/>
</dbReference>
<dbReference type="HAMAP" id="MF_01864">
    <property type="entry name" value="tRNA_metthiotr_MiaB"/>
    <property type="match status" value="1"/>
</dbReference>
<evidence type="ECO:0000256" key="4">
    <source>
        <dbReference type="ARBA" id="ARBA00022679"/>
    </source>
</evidence>
<dbReference type="EMBL" id="DVHB01000121">
    <property type="protein sequence ID" value="HIR40077.1"/>
    <property type="molecule type" value="Genomic_DNA"/>
</dbReference>
<dbReference type="NCBIfam" id="TIGR00089">
    <property type="entry name" value="MiaB/RimO family radical SAM methylthiotransferase"/>
    <property type="match status" value="1"/>
</dbReference>
<keyword evidence="5 11" id="KW-0949">S-adenosyl-L-methionine</keyword>
<dbReference type="Pfam" id="PF00919">
    <property type="entry name" value="UPF0004"/>
    <property type="match status" value="1"/>
</dbReference>
<evidence type="ECO:0000313" key="16">
    <source>
        <dbReference type="Proteomes" id="UP000824179"/>
    </source>
</evidence>
<feature type="domain" description="Radical SAM core" evidence="14">
    <location>
        <begin position="144"/>
        <end position="373"/>
    </location>
</feature>
<dbReference type="FunFam" id="3.80.30.20:FF:000001">
    <property type="entry name" value="tRNA-2-methylthio-N(6)-dimethylallyladenosine synthase 2"/>
    <property type="match status" value="1"/>
</dbReference>
<dbReference type="SFLD" id="SFLDG01082">
    <property type="entry name" value="B12-binding_domain_containing"/>
    <property type="match status" value="1"/>
</dbReference>
<dbReference type="GO" id="GO:0005829">
    <property type="term" value="C:cytosol"/>
    <property type="evidence" value="ECO:0007669"/>
    <property type="project" value="TreeGrafter"/>
</dbReference>
<evidence type="ECO:0000256" key="8">
    <source>
        <dbReference type="ARBA" id="ARBA00023004"/>
    </source>
</evidence>
<protein>
    <recommendedName>
        <fullName evidence="10 11">tRNA-2-methylthio-N(6)-dimethylallyladenosine synthase</fullName>
        <ecNumber evidence="10 11">2.8.4.3</ecNumber>
    </recommendedName>
    <alternativeName>
        <fullName evidence="11">(Dimethylallyl)adenosine tRNA methylthiotransferase MiaB</fullName>
    </alternativeName>
    <alternativeName>
        <fullName evidence="11">tRNA-i(6)A37 methylthiotransferase</fullName>
    </alternativeName>
</protein>
<dbReference type="FunFam" id="3.40.50.12160:FF:000006">
    <property type="entry name" value="tRNA-2-methylthio-N(6)-dimethylallyladenosine synthase"/>
    <property type="match status" value="1"/>
</dbReference>
<gene>
    <name evidence="11 15" type="primary">miaB</name>
    <name evidence="15" type="ORF">IAB90_06840</name>
</gene>
<feature type="domain" description="TRAM" evidence="12">
    <location>
        <begin position="376"/>
        <end position="437"/>
    </location>
</feature>
<feature type="binding site" evidence="11">
    <location>
        <position position="162"/>
    </location>
    <ligand>
        <name>[4Fe-4S] cluster</name>
        <dbReference type="ChEBI" id="CHEBI:49883"/>
        <label>2</label>
        <note>4Fe-4S-S-AdoMet</note>
    </ligand>
</feature>
<keyword evidence="4 11" id="KW-0808">Transferase</keyword>
<dbReference type="PROSITE" id="PS51918">
    <property type="entry name" value="RADICAL_SAM"/>
    <property type="match status" value="1"/>
</dbReference>